<evidence type="ECO:0000313" key="4">
    <source>
        <dbReference type="Proteomes" id="UP001152523"/>
    </source>
</evidence>
<comment type="caution">
    <text evidence="3">The sequence shown here is derived from an EMBL/GenBank/DDBJ whole genome shotgun (WGS) entry which is preliminary data.</text>
</comment>
<dbReference type="PANTHER" id="PTHR45125:SF3">
    <property type="entry name" value="NO-APICAL-MERISTEM-ASSOCIATED CARBOXY-TERMINAL DOMAIN PROTEIN"/>
    <property type="match status" value="1"/>
</dbReference>
<protein>
    <recommendedName>
        <fullName evidence="2">No apical meristem-associated C-terminal domain-containing protein</fullName>
    </recommendedName>
</protein>
<name>A0AAV0CPS2_9ASTE</name>
<accession>A0AAV0CPS2</accession>
<dbReference type="Pfam" id="PF14303">
    <property type="entry name" value="NAM-associated"/>
    <property type="match status" value="1"/>
</dbReference>
<evidence type="ECO:0000256" key="1">
    <source>
        <dbReference type="SAM" id="MobiDB-lite"/>
    </source>
</evidence>
<gene>
    <name evidence="3" type="ORF">CEPIT_LOCUS7220</name>
</gene>
<dbReference type="AlphaFoldDB" id="A0AAV0CPS2"/>
<keyword evidence="4" id="KW-1185">Reference proteome</keyword>
<dbReference type="PANTHER" id="PTHR45125">
    <property type="entry name" value="F21J9.4-RELATED"/>
    <property type="match status" value="1"/>
</dbReference>
<feature type="compositionally biased region" description="Low complexity" evidence="1">
    <location>
        <begin position="150"/>
        <end position="170"/>
    </location>
</feature>
<proteinExistence type="predicted"/>
<dbReference type="InterPro" id="IPR029466">
    <property type="entry name" value="NAM-associated_C"/>
</dbReference>
<organism evidence="3 4">
    <name type="scientific">Cuscuta epithymum</name>
    <dbReference type="NCBI Taxonomy" id="186058"/>
    <lineage>
        <taxon>Eukaryota</taxon>
        <taxon>Viridiplantae</taxon>
        <taxon>Streptophyta</taxon>
        <taxon>Embryophyta</taxon>
        <taxon>Tracheophyta</taxon>
        <taxon>Spermatophyta</taxon>
        <taxon>Magnoliopsida</taxon>
        <taxon>eudicotyledons</taxon>
        <taxon>Gunneridae</taxon>
        <taxon>Pentapetalae</taxon>
        <taxon>asterids</taxon>
        <taxon>lamiids</taxon>
        <taxon>Solanales</taxon>
        <taxon>Convolvulaceae</taxon>
        <taxon>Cuscuteae</taxon>
        <taxon>Cuscuta</taxon>
        <taxon>Cuscuta subgen. Cuscuta</taxon>
    </lineage>
</organism>
<reference evidence="3" key="1">
    <citation type="submission" date="2022-07" db="EMBL/GenBank/DDBJ databases">
        <authorList>
            <person name="Macas J."/>
            <person name="Novak P."/>
            <person name="Neumann P."/>
        </authorList>
    </citation>
    <scope>NUCLEOTIDE SEQUENCE</scope>
</reference>
<feature type="domain" description="No apical meristem-associated C-terminal" evidence="2">
    <location>
        <begin position="112"/>
        <end position="274"/>
    </location>
</feature>
<dbReference type="EMBL" id="CAMAPF010000034">
    <property type="protein sequence ID" value="CAH9080099.1"/>
    <property type="molecule type" value="Genomic_DNA"/>
</dbReference>
<evidence type="ECO:0000259" key="2">
    <source>
        <dbReference type="Pfam" id="PF14303"/>
    </source>
</evidence>
<feature type="region of interest" description="Disordered" evidence="1">
    <location>
        <begin position="134"/>
        <end position="186"/>
    </location>
</feature>
<evidence type="ECO:0000313" key="3">
    <source>
        <dbReference type="EMBL" id="CAH9080099.1"/>
    </source>
</evidence>
<sequence>MTSRSSSYSIAEDVLLCQVYLDITQDPIIGRYQSANDFWSRVEAKYNEQRQQNQEHRNTRSLHSRMDTISTQARKLNGCVKQLENLNPSGASEKDILDRAKVLFMQDPKYSKGFKFDHVWNMIKNFEKFKDNVPTARHAAPKKRQVNYDSSQSDSHPPSPISSSPGLSSSFNKEVDTDSGSDFSTRPIGVKKAKLKKKNDEDTTILLKSVKSDNEQLIDMLKKSSLDRQEQLQIQRQNMAYKEQKREDKIMFMDLNSIHDPQTRAYIMAERSRILQKKSQEGGSSAGFGNLFDGLGGSGSGLNDY</sequence>
<dbReference type="Proteomes" id="UP001152523">
    <property type="component" value="Unassembled WGS sequence"/>
</dbReference>